<reference evidence="2" key="1">
    <citation type="submission" date="2007-04" db="EMBL/GenBank/DDBJ databases">
        <title>Annotation of Pediculus humanus corporis strain USDA.</title>
        <authorList>
            <person name="Kirkness E."/>
            <person name="Hannick L."/>
            <person name="Hass B."/>
            <person name="Bruggner R."/>
            <person name="Lawson D."/>
            <person name="Bidwell S."/>
            <person name="Joardar V."/>
            <person name="Caler E."/>
            <person name="Walenz B."/>
            <person name="Inman J."/>
            <person name="Schobel S."/>
            <person name="Galinsky K."/>
            <person name="Amedeo P."/>
            <person name="Strausberg R."/>
        </authorList>
    </citation>
    <scope>NUCLEOTIDE SEQUENCE</scope>
    <source>
        <strain evidence="2">USDA</strain>
    </source>
</reference>
<protein>
    <recommendedName>
        <fullName evidence="5">Secreted protein</fullName>
    </recommendedName>
</protein>
<evidence type="ECO:0000313" key="2">
    <source>
        <dbReference type="EMBL" id="EEB18505.1"/>
    </source>
</evidence>
<dbReference type="HOGENOM" id="CLU_2674076_0_0_1"/>
<reference evidence="3" key="3">
    <citation type="submission" date="2021-02" db="UniProtKB">
        <authorList>
            <consortium name="EnsemblMetazoa"/>
        </authorList>
    </citation>
    <scope>IDENTIFICATION</scope>
    <source>
        <strain evidence="3">USDA</strain>
    </source>
</reference>
<dbReference type="InParanoid" id="E0VYP9"/>
<dbReference type="AlphaFoldDB" id="E0VYP9"/>
<proteinExistence type="predicted"/>
<sequence length="75" mass="8466">MSHPPSGSAFPRLVLAIAIIIKCNNAQSSASNDIIWYPVDEEDGVFISIYGIRLVMIFQEIFNHRQIYNNNNQIG</sequence>
<name>E0VYP9_PEDHC</name>
<dbReference type="EMBL" id="DS235845">
    <property type="protein sequence ID" value="EEB18505.1"/>
    <property type="molecule type" value="Genomic_DNA"/>
</dbReference>
<gene>
    <name evidence="3" type="primary">8233227</name>
    <name evidence="2" type="ORF">Phum_PHUM516390</name>
</gene>
<reference evidence="2" key="2">
    <citation type="submission" date="2007-04" db="EMBL/GenBank/DDBJ databases">
        <title>The genome of the human body louse.</title>
        <authorList>
            <consortium name="The Human Body Louse Genome Consortium"/>
            <person name="Kirkness E."/>
            <person name="Walenz B."/>
            <person name="Hass B."/>
            <person name="Bruggner R."/>
            <person name="Strausberg R."/>
        </authorList>
    </citation>
    <scope>NUCLEOTIDE SEQUENCE</scope>
    <source>
        <strain evidence="2">USDA</strain>
    </source>
</reference>
<evidence type="ECO:0000313" key="3">
    <source>
        <dbReference type="EnsemblMetazoa" id="PHUM516390-PA"/>
    </source>
</evidence>
<feature type="chain" id="PRO_5014570254" description="Secreted protein" evidence="1">
    <location>
        <begin position="27"/>
        <end position="75"/>
    </location>
</feature>
<dbReference type="VEuPathDB" id="VectorBase:PHUM516390"/>
<organism>
    <name type="scientific">Pediculus humanus subsp. corporis</name>
    <name type="common">Body louse</name>
    <dbReference type="NCBI Taxonomy" id="121224"/>
    <lineage>
        <taxon>Eukaryota</taxon>
        <taxon>Metazoa</taxon>
        <taxon>Ecdysozoa</taxon>
        <taxon>Arthropoda</taxon>
        <taxon>Hexapoda</taxon>
        <taxon>Insecta</taxon>
        <taxon>Pterygota</taxon>
        <taxon>Neoptera</taxon>
        <taxon>Paraneoptera</taxon>
        <taxon>Psocodea</taxon>
        <taxon>Troctomorpha</taxon>
        <taxon>Phthiraptera</taxon>
        <taxon>Anoplura</taxon>
        <taxon>Pediculidae</taxon>
        <taxon>Pediculus</taxon>
    </lineage>
</organism>
<evidence type="ECO:0000313" key="4">
    <source>
        <dbReference type="Proteomes" id="UP000009046"/>
    </source>
</evidence>
<dbReference type="CTD" id="8233227"/>
<keyword evidence="4" id="KW-1185">Reference proteome</keyword>
<keyword evidence="1" id="KW-0732">Signal</keyword>
<dbReference type="KEGG" id="phu:Phum_PHUM516390"/>
<evidence type="ECO:0008006" key="5">
    <source>
        <dbReference type="Google" id="ProtNLM"/>
    </source>
</evidence>
<accession>E0VYP9</accession>
<dbReference type="EMBL" id="AAZO01006278">
    <property type="status" value="NOT_ANNOTATED_CDS"/>
    <property type="molecule type" value="Genomic_DNA"/>
</dbReference>
<dbReference type="GeneID" id="8233227"/>
<dbReference type="EnsemblMetazoa" id="PHUM516390-RA">
    <property type="protein sequence ID" value="PHUM516390-PA"/>
    <property type="gene ID" value="PHUM516390"/>
</dbReference>
<dbReference type="RefSeq" id="XP_002431243.1">
    <property type="nucleotide sequence ID" value="XM_002431198.1"/>
</dbReference>
<dbReference type="Proteomes" id="UP000009046">
    <property type="component" value="Unassembled WGS sequence"/>
</dbReference>
<feature type="signal peptide" evidence="1">
    <location>
        <begin position="1"/>
        <end position="26"/>
    </location>
</feature>
<evidence type="ECO:0000256" key="1">
    <source>
        <dbReference type="SAM" id="SignalP"/>
    </source>
</evidence>